<dbReference type="SFLD" id="SFLDG00358">
    <property type="entry name" value="Main_(cytGST)"/>
    <property type="match status" value="1"/>
</dbReference>
<dbReference type="GO" id="GO:0005737">
    <property type="term" value="C:cytoplasm"/>
    <property type="evidence" value="ECO:0007669"/>
    <property type="project" value="TreeGrafter"/>
</dbReference>
<keyword evidence="8" id="KW-1185">Reference proteome</keyword>
<dbReference type="SUPFAM" id="SSF52833">
    <property type="entry name" value="Thioredoxin-like"/>
    <property type="match status" value="1"/>
</dbReference>
<keyword evidence="3" id="KW-0808">Transferase</keyword>
<dbReference type="PROSITE" id="PS50405">
    <property type="entry name" value="GST_CTER"/>
    <property type="match status" value="1"/>
</dbReference>
<reference evidence="7" key="1">
    <citation type="submission" date="2020-05" db="EMBL/GenBank/DDBJ databases">
        <title>Phylogenomic resolution of chytrid fungi.</title>
        <authorList>
            <person name="Stajich J.E."/>
            <person name="Amses K."/>
            <person name="Simmons R."/>
            <person name="Seto K."/>
            <person name="Myers J."/>
            <person name="Bonds A."/>
            <person name="Quandt C.A."/>
            <person name="Barry K."/>
            <person name="Liu P."/>
            <person name="Grigoriev I."/>
            <person name="Longcore J.E."/>
            <person name="James T.Y."/>
        </authorList>
    </citation>
    <scope>NUCLEOTIDE SEQUENCE</scope>
    <source>
        <strain evidence="7">JEL0318</strain>
    </source>
</reference>
<dbReference type="EC" id="2.5.1.18" evidence="2"/>
<comment type="catalytic activity">
    <reaction evidence="4">
        <text>RX + glutathione = an S-substituted glutathione + a halide anion + H(+)</text>
        <dbReference type="Rhea" id="RHEA:16437"/>
        <dbReference type="ChEBI" id="CHEBI:15378"/>
        <dbReference type="ChEBI" id="CHEBI:16042"/>
        <dbReference type="ChEBI" id="CHEBI:17792"/>
        <dbReference type="ChEBI" id="CHEBI:57925"/>
        <dbReference type="ChEBI" id="CHEBI:90779"/>
        <dbReference type="EC" id="2.5.1.18"/>
    </reaction>
</comment>
<comment type="caution">
    <text evidence="7">The sequence shown here is derived from an EMBL/GenBank/DDBJ whole genome shotgun (WGS) entry which is preliminary data.</text>
</comment>
<dbReference type="PROSITE" id="PS50404">
    <property type="entry name" value="GST_NTER"/>
    <property type="match status" value="1"/>
</dbReference>
<dbReference type="InterPro" id="IPR036249">
    <property type="entry name" value="Thioredoxin-like_sf"/>
</dbReference>
<evidence type="ECO:0000313" key="8">
    <source>
        <dbReference type="Proteomes" id="UP001212841"/>
    </source>
</evidence>
<dbReference type="GO" id="GO:0043295">
    <property type="term" value="F:glutathione binding"/>
    <property type="evidence" value="ECO:0007669"/>
    <property type="project" value="TreeGrafter"/>
</dbReference>
<protein>
    <recommendedName>
        <fullName evidence="2">glutathione transferase</fullName>
        <ecNumber evidence="2">2.5.1.18</ecNumber>
    </recommendedName>
</protein>
<proteinExistence type="inferred from homology"/>
<evidence type="ECO:0000259" key="5">
    <source>
        <dbReference type="PROSITE" id="PS50404"/>
    </source>
</evidence>
<comment type="similarity">
    <text evidence="1">Belongs to the GST superfamily. Phi family.</text>
</comment>
<dbReference type="Pfam" id="PF02798">
    <property type="entry name" value="GST_N"/>
    <property type="match status" value="1"/>
</dbReference>
<dbReference type="SUPFAM" id="SSF47616">
    <property type="entry name" value="GST C-terminal domain-like"/>
    <property type="match status" value="1"/>
</dbReference>
<organism evidence="7 8">
    <name type="scientific">Rhizophlyctis rosea</name>
    <dbReference type="NCBI Taxonomy" id="64517"/>
    <lineage>
        <taxon>Eukaryota</taxon>
        <taxon>Fungi</taxon>
        <taxon>Fungi incertae sedis</taxon>
        <taxon>Chytridiomycota</taxon>
        <taxon>Chytridiomycota incertae sedis</taxon>
        <taxon>Chytridiomycetes</taxon>
        <taxon>Rhizophlyctidales</taxon>
        <taxon>Rhizophlyctidaceae</taxon>
        <taxon>Rhizophlyctis</taxon>
    </lineage>
</organism>
<dbReference type="Gene3D" id="1.20.1050.10">
    <property type="match status" value="1"/>
</dbReference>
<dbReference type="InterPro" id="IPR040079">
    <property type="entry name" value="Glutathione_S-Trfase"/>
</dbReference>
<dbReference type="PANTHER" id="PTHR43900:SF3">
    <property type="entry name" value="GLUTATHIONE S-TRANSFERASE RHO"/>
    <property type="match status" value="1"/>
</dbReference>
<feature type="domain" description="GST C-terminal" evidence="6">
    <location>
        <begin position="93"/>
        <end position="221"/>
    </location>
</feature>
<evidence type="ECO:0000256" key="4">
    <source>
        <dbReference type="ARBA" id="ARBA00047960"/>
    </source>
</evidence>
<gene>
    <name evidence="7" type="ORF">HK097_002542</name>
</gene>
<evidence type="ECO:0000313" key="7">
    <source>
        <dbReference type="EMBL" id="KAJ3040533.1"/>
    </source>
</evidence>
<dbReference type="FunFam" id="1.20.1050.10:FF:000004">
    <property type="entry name" value="Glutathione S-transferase F2"/>
    <property type="match status" value="1"/>
</dbReference>
<dbReference type="SFLD" id="SFLDS00019">
    <property type="entry name" value="Glutathione_Transferase_(cytos"/>
    <property type="match status" value="1"/>
</dbReference>
<dbReference type="AlphaFoldDB" id="A0AAD5X159"/>
<dbReference type="GO" id="GO:0006749">
    <property type="term" value="P:glutathione metabolic process"/>
    <property type="evidence" value="ECO:0007669"/>
    <property type="project" value="TreeGrafter"/>
</dbReference>
<evidence type="ECO:0000256" key="1">
    <source>
        <dbReference type="ARBA" id="ARBA00010128"/>
    </source>
</evidence>
<evidence type="ECO:0000256" key="3">
    <source>
        <dbReference type="ARBA" id="ARBA00022679"/>
    </source>
</evidence>
<dbReference type="InterPro" id="IPR004045">
    <property type="entry name" value="Glutathione_S-Trfase_N"/>
</dbReference>
<dbReference type="InterPro" id="IPR010987">
    <property type="entry name" value="Glutathione-S-Trfase_C-like"/>
</dbReference>
<feature type="domain" description="GST N-terminal" evidence="5">
    <location>
        <begin position="4"/>
        <end position="86"/>
    </location>
</feature>
<evidence type="ECO:0000256" key="2">
    <source>
        <dbReference type="ARBA" id="ARBA00012452"/>
    </source>
</evidence>
<dbReference type="PANTHER" id="PTHR43900">
    <property type="entry name" value="GLUTATHIONE S-TRANSFERASE RHO"/>
    <property type="match status" value="1"/>
</dbReference>
<dbReference type="GO" id="GO:0009636">
    <property type="term" value="P:response to toxic substance"/>
    <property type="evidence" value="ECO:0007669"/>
    <property type="project" value="UniProtKB-ARBA"/>
</dbReference>
<dbReference type="Proteomes" id="UP001212841">
    <property type="component" value="Unassembled WGS sequence"/>
</dbReference>
<dbReference type="EMBL" id="JADGJD010001551">
    <property type="protein sequence ID" value="KAJ3040533.1"/>
    <property type="molecule type" value="Genomic_DNA"/>
</dbReference>
<accession>A0AAD5X159</accession>
<dbReference type="GO" id="GO:0004364">
    <property type="term" value="F:glutathione transferase activity"/>
    <property type="evidence" value="ECO:0007669"/>
    <property type="project" value="UniProtKB-EC"/>
</dbReference>
<dbReference type="InterPro" id="IPR036282">
    <property type="entry name" value="Glutathione-S-Trfase_C_sf"/>
</dbReference>
<dbReference type="Pfam" id="PF00043">
    <property type="entry name" value="GST_C"/>
    <property type="match status" value="1"/>
</dbReference>
<evidence type="ECO:0000259" key="6">
    <source>
        <dbReference type="PROSITE" id="PS50405"/>
    </source>
</evidence>
<dbReference type="Gene3D" id="3.40.30.10">
    <property type="entry name" value="Glutaredoxin"/>
    <property type="match status" value="1"/>
</dbReference>
<dbReference type="InterPro" id="IPR004046">
    <property type="entry name" value="GST_C"/>
</dbReference>
<name>A0AAD5X159_9FUNG</name>
<sequence>MVAKNLKLYGMHPSTCTQKVIFTLLDKNIPFTYIPINVLKNEQKLPDHICRNPFGKIPVLEDEEGNFLFESLAICRYLDRLAPDVGSRLVPEGDREQAMVDQWTYCGGYNFYPNVRPIIFEKAIKPAKGLPTDEAAVVAARALLEPVLDIYESHLSSNAYFAGEEFTLADISHLPYFNVLNRVQQDLISSRPALEAWFDRCTKKESWVATMSWAKEQAAQV</sequence>